<dbReference type="InterPro" id="IPR004044">
    <property type="entry name" value="KH_dom_type_2"/>
</dbReference>
<dbReference type="GO" id="GO:0000028">
    <property type="term" value="P:ribosomal small subunit assembly"/>
    <property type="evidence" value="ECO:0007669"/>
    <property type="project" value="Ensembl"/>
</dbReference>
<dbReference type="InterPro" id="IPR015946">
    <property type="entry name" value="KH_dom-like_a/b"/>
</dbReference>
<keyword evidence="8" id="KW-0999">Mitochondrion inner membrane</keyword>
<gene>
    <name evidence="18" type="primary">ERAL1</name>
</gene>
<dbReference type="InterPro" id="IPR030388">
    <property type="entry name" value="G_ERA_dom"/>
</dbReference>
<dbReference type="Gene3D" id="3.40.50.300">
    <property type="entry name" value="P-loop containing nucleotide triphosphate hydrolases"/>
    <property type="match status" value="1"/>
</dbReference>
<dbReference type="Ensembl" id="ENSSPUT00000008083.1">
    <property type="protein sequence ID" value="ENSSPUP00000007588.1"/>
    <property type="gene ID" value="ENSSPUG00000005676.1"/>
</dbReference>
<name>A0A8D0GMV8_SPHPU</name>
<comment type="caution">
    <text evidence="16">Lacks conserved residue(s) required for the propagation of feature annotation.</text>
</comment>
<evidence type="ECO:0000313" key="19">
    <source>
        <dbReference type="Proteomes" id="UP000694392"/>
    </source>
</evidence>
<dbReference type="PANTHER" id="PTHR42698:SF1">
    <property type="entry name" value="GTPASE ERA, MITOCHONDRIAL"/>
    <property type="match status" value="1"/>
</dbReference>
<dbReference type="FunFam" id="3.30.300.20:FF:000016">
    <property type="entry name" value="GTPase Era, mitochondrial isoform 1"/>
    <property type="match status" value="1"/>
</dbReference>
<evidence type="ECO:0000256" key="9">
    <source>
        <dbReference type="ARBA" id="ARBA00022884"/>
    </source>
</evidence>
<accession>A0A8D0GMV8</accession>
<evidence type="ECO:0000256" key="5">
    <source>
        <dbReference type="ARBA" id="ARBA00022517"/>
    </source>
</evidence>
<evidence type="ECO:0000256" key="12">
    <source>
        <dbReference type="ARBA" id="ARBA00023134"/>
    </source>
</evidence>
<comment type="function">
    <text evidence="14">Probable GTPase that plays a role in the mitochondrial ribosomal small subunit assembly. Specifically binds the 12S mitochondrial rRNA (12S mt-rRNA) to a 33 nucleotide section delineating the 3' terminal stem-loop region. May act as a chaperone that protects the 12S mt-rRNA on the 28S mitoribosomal subunit during ribosomal small subunit assembly.</text>
</comment>
<proteinExistence type="inferred from homology"/>
<evidence type="ECO:0000256" key="1">
    <source>
        <dbReference type="ARBA" id="ARBA00004305"/>
    </source>
</evidence>
<evidence type="ECO:0000256" key="14">
    <source>
        <dbReference type="ARBA" id="ARBA00025227"/>
    </source>
</evidence>
<evidence type="ECO:0000256" key="4">
    <source>
        <dbReference type="ARBA" id="ARBA00019149"/>
    </source>
</evidence>
<dbReference type="Pfam" id="PF01926">
    <property type="entry name" value="MMR_HSR1"/>
    <property type="match status" value="1"/>
</dbReference>
<dbReference type="Gene3D" id="3.30.300.20">
    <property type="match status" value="1"/>
</dbReference>
<evidence type="ECO:0000256" key="2">
    <source>
        <dbReference type="ARBA" id="ARBA00004637"/>
    </source>
</evidence>
<dbReference type="CDD" id="cd22534">
    <property type="entry name" value="KH-II_Era"/>
    <property type="match status" value="1"/>
</dbReference>
<keyword evidence="13" id="KW-0472">Membrane</keyword>
<organism evidence="18 19">
    <name type="scientific">Sphenodon punctatus</name>
    <name type="common">Tuatara</name>
    <name type="synonym">Hatteria punctata</name>
    <dbReference type="NCBI Taxonomy" id="8508"/>
    <lineage>
        <taxon>Eukaryota</taxon>
        <taxon>Metazoa</taxon>
        <taxon>Chordata</taxon>
        <taxon>Craniata</taxon>
        <taxon>Vertebrata</taxon>
        <taxon>Euteleostomi</taxon>
        <taxon>Lepidosauria</taxon>
        <taxon>Sphenodontia</taxon>
        <taxon>Sphenodontidae</taxon>
        <taxon>Sphenodon</taxon>
    </lineage>
</organism>
<evidence type="ECO:0000259" key="17">
    <source>
        <dbReference type="PROSITE" id="PS51713"/>
    </source>
</evidence>
<keyword evidence="11" id="KW-0496">Mitochondrion</keyword>
<evidence type="ECO:0000256" key="8">
    <source>
        <dbReference type="ARBA" id="ARBA00022792"/>
    </source>
</evidence>
<evidence type="ECO:0000256" key="6">
    <source>
        <dbReference type="ARBA" id="ARBA00022730"/>
    </source>
</evidence>
<dbReference type="PANTHER" id="PTHR42698">
    <property type="entry name" value="GTPASE ERA"/>
    <property type="match status" value="1"/>
</dbReference>
<evidence type="ECO:0000256" key="3">
    <source>
        <dbReference type="ARBA" id="ARBA00007921"/>
    </source>
</evidence>
<dbReference type="GO" id="GO:0005525">
    <property type="term" value="F:GTP binding"/>
    <property type="evidence" value="ECO:0007669"/>
    <property type="project" value="UniProtKB-KW"/>
</dbReference>
<evidence type="ECO:0000256" key="10">
    <source>
        <dbReference type="ARBA" id="ARBA00022946"/>
    </source>
</evidence>
<reference evidence="18" key="2">
    <citation type="submission" date="2025-09" db="UniProtKB">
        <authorList>
            <consortium name="Ensembl"/>
        </authorList>
    </citation>
    <scope>IDENTIFICATION</scope>
</reference>
<reference evidence="18" key="1">
    <citation type="submission" date="2025-08" db="UniProtKB">
        <authorList>
            <consortium name="Ensembl"/>
        </authorList>
    </citation>
    <scope>IDENTIFICATION</scope>
</reference>
<dbReference type="GeneTree" id="ENSGT00390000013800"/>
<dbReference type="InterPro" id="IPR009019">
    <property type="entry name" value="KH_sf_prok-type"/>
</dbReference>
<keyword evidence="10" id="KW-0809">Transit peptide</keyword>
<dbReference type="GO" id="GO:0043024">
    <property type="term" value="F:ribosomal small subunit binding"/>
    <property type="evidence" value="ECO:0007669"/>
    <property type="project" value="Ensembl"/>
</dbReference>
<keyword evidence="6" id="KW-0699">rRNA-binding</keyword>
<dbReference type="GO" id="GO:0005759">
    <property type="term" value="C:mitochondrial matrix"/>
    <property type="evidence" value="ECO:0007669"/>
    <property type="project" value="UniProtKB-SubCell"/>
</dbReference>
<evidence type="ECO:0000313" key="18">
    <source>
        <dbReference type="Ensembl" id="ENSSPUP00000007588.1"/>
    </source>
</evidence>
<evidence type="ECO:0000256" key="7">
    <source>
        <dbReference type="ARBA" id="ARBA00022741"/>
    </source>
</evidence>
<comment type="subcellular location">
    <subcellularLocation>
        <location evidence="2">Mitochondrion inner membrane</location>
        <topology evidence="2">Peripheral membrane protein</topology>
    </subcellularLocation>
    <subcellularLocation>
        <location evidence="1">Mitochondrion matrix</location>
    </subcellularLocation>
</comment>
<comment type="similarity">
    <text evidence="3 16">Belongs to the TRAFAC class TrmE-Era-EngA-EngB-Septin-like GTPase superfamily. Era GTPase family.</text>
</comment>
<dbReference type="OMA" id="WAEVDVI"/>
<keyword evidence="12" id="KW-0342">GTP-binding</keyword>
<keyword evidence="7" id="KW-0547">Nucleotide-binding</keyword>
<protein>
    <recommendedName>
        <fullName evidence="4">GTPase Era, mitochondrial</fullName>
    </recommendedName>
    <alternativeName>
        <fullName evidence="15">ERA-like protein 1</fullName>
    </alternativeName>
</protein>
<keyword evidence="19" id="KW-1185">Reference proteome</keyword>
<sequence>SDQWSIEPSILPPPVMGAWEKPPTGHRAIHSLWVIPRLPTVKGFVPQSCLANSCQWTRLPETSEQESLLGYQPDHPENPKVLRIAIIGAPNAGKSTLSNKLLGRKVFAVSKKVHTTRCSAQGIITDQDTQLVGILPLTVVFLSSRHNLEKSVVADPWQSMKRADLVVVLVDVSESFTRNRLHSQVLKCLSQFSQIPSILVLNKVDLLKGKTLLLDLVVKLTEGMVNGKKLEQSNPNPPSSEAPDSRIGWAHFREIFMLAAVNEEEVEMLKTYLLMQAKPGPWEFHSEVLTNQSPQEICNNIIREKLLEYLPLEVPYTVLQTMEVWEEGPGGELVILQNLLVKKESHMKMLIGPKGEVINQIVQEAGQDLMNAFLCDVQLKLCVKLKK</sequence>
<dbReference type="GO" id="GO:0019843">
    <property type="term" value="F:rRNA binding"/>
    <property type="evidence" value="ECO:0007669"/>
    <property type="project" value="UniProtKB-KW"/>
</dbReference>
<dbReference type="Pfam" id="PF07650">
    <property type="entry name" value="KH_2"/>
    <property type="match status" value="1"/>
</dbReference>
<evidence type="ECO:0000256" key="16">
    <source>
        <dbReference type="PROSITE-ProRule" id="PRU01050"/>
    </source>
</evidence>
<evidence type="ECO:0000256" key="13">
    <source>
        <dbReference type="ARBA" id="ARBA00023136"/>
    </source>
</evidence>
<dbReference type="FunFam" id="3.40.50.300:FF:002220">
    <property type="entry name" value="GTPase Era, mitochondrial"/>
    <property type="match status" value="1"/>
</dbReference>
<dbReference type="SUPFAM" id="SSF54814">
    <property type="entry name" value="Prokaryotic type KH domain (KH-domain type II)"/>
    <property type="match status" value="1"/>
</dbReference>
<dbReference type="SUPFAM" id="SSF52540">
    <property type="entry name" value="P-loop containing nucleoside triphosphate hydrolases"/>
    <property type="match status" value="1"/>
</dbReference>
<dbReference type="PROSITE" id="PS51713">
    <property type="entry name" value="G_ERA"/>
    <property type="match status" value="1"/>
</dbReference>
<dbReference type="GO" id="GO:0005743">
    <property type="term" value="C:mitochondrial inner membrane"/>
    <property type="evidence" value="ECO:0007669"/>
    <property type="project" value="UniProtKB-SubCell"/>
</dbReference>
<evidence type="ECO:0000256" key="15">
    <source>
        <dbReference type="ARBA" id="ARBA00030975"/>
    </source>
</evidence>
<keyword evidence="5" id="KW-0690">Ribosome biogenesis</keyword>
<dbReference type="InterPro" id="IPR027417">
    <property type="entry name" value="P-loop_NTPase"/>
</dbReference>
<dbReference type="AlphaFoldDB" id="A0A8D0GMV8"/>
<keyword evidence="9" id="KW-0694">RNA-binding</keyword>
<dbReference type="Proteomes" id="UP000694392">
    <property type="component" value="Unplaced"/>
</dbReference>
<evidence type="ECO:0000256" key="11">
    <source>
        <dbReference type="ARBA" id="ARBA00023128"/>
    </source>
</evidence>
<dbReference type="InterPro" id="IPR006073">
    <property type="entry name" value="GTP-bd"/>
</dbReference>
<dbReference type="GO" id="GO:0005829">
    <property type="term" value="C:cytosol"/>
    <property type="evidence" value="ECO:0007669"/>
    <property type="project" value="Ensembl"/>
</dbReference>
<dbReference type="InterPro" id="IPR005662">
    <property type="entry name" value="GTPase_Era-like"/>
</dbReference>
<feature type="domain" description="Era-type G" evidence="17">
    <location>
        <begin position="80"/>
        <end position="280"/>
    </location>
</feature>
<dbReference type="CDD" id="cd04163">
    <property type="entry name" value="Era"/>
    <property type="match status" value="1"/>
</dbReference>